<sequence>MPAKDIYHNAVKTALIKDGWTITQDPLSLRIGKKDLFIDLGAEKLLAAEKGSDKIAVEIKSFVGPSEIRDLENALGQFVLYQNALSLTEPDRILYLAIREAVYLDLFEAEIGKMLLERNVIKLVSFNPEQEVVIRWIP</sequence>
<gene>
    <name evidence="1" type="ORF">NIES30_15210</name>
</gene>
<dbReference type="CDD" id="cd22366">
    <property type="entry name" value="XisH-like"/>
    <property type="match status" value="1"/>
</dbReference>
<comment type="caution">
    <text evidence="1">The sequence shown here is derived from an EMBL/GenBank/DDBJ whole genome shotgun (WGS) entry which is preliminary data.</text>
</comment>
<dbReference type="Pfam" id="PF08814">
    <property type="entry name" value="XisH"/>
    <property type="match status" value="1"/>
</dbReference>
<dbReference type="EMBL" id="MRCG01000011">
    <property type="protein sequence ID" value="OKH46851.1"/>
    <property type="molecule type" value="Genomic_DNA"/>
</dbReference>
<accession>A0A1U7J3L1</accession>
<dbReference type="Gene3D" id="3.40.1350.10">
    <property type="match status" value="1"/>
</dbReference>
<proteinExistence type="predicted"/>
<dbReference type="RefSeq" id="WP_073609277.1">
    <property type="nucleotide sequence ID" value="NZ_MRCG01000011.1"/>
</dbReference>
<dbReference type="OrthoDB" id="456752at2"/>
<evidence type="ECO:0000313" key="2">
    <source>
        <dbReference type="Proteomes" id="UP000185557"/>
    </source>
</evidence>
<reference evidence="1 2" key="1">
    <citation type="submission" date="2016-11" db="EMBL/GenBank/DDBJ databases">
        <title>Draft Genome Sequences of Nine Cyanobacterial Strains from Diverse Habitats.</title>
        <authorList>
            <person name="Zhu T."/>
            <person name="Hou S."/>
            <person name="Lu X."/>
            <person name="Hess W.R."/>
        </authorList>
    </citation>
    <scope>NUCLEOTIDE SEQUENCE [LARGE SCALE GENOMIC DNA]</scope>
    <source>
        <strain evidence="1 2">NIES-30</strain>
    </source>
</reference>
<dbReference type="GO" id="GO:0003676">
    <property type="term" value="F:nucleic acid binding"/>
    <property type="evidence" value="ECO:0007669"/>
    <property type="project" value="InterPro"/>
</dbReference>
<dbReference type="AlphaFoldDB" id="A0A1U7J3L1"/>
<name>A0A1U7J3L1_9CYAN</name>
<evidence type="ECO:0000313" key="1">
    <source>
        <dbReference type="EMBL" id="OKH46851.1"/>
    </source>
</evidence>
<dbReference type="Proteomes" id="UP000185557">
    <property type="component" value="Unassembled WGS sequence"/>
</dbReference>
<keyword evidence="2" id="KW-1185">Reference proteome</keyword>
<dbReference type="InterPro" id="IPR014919">
    <property type="entry name" value="XisH"/>
</dbReference>
<dbReference type="InterPro" id="IPR011856">
    <property type="entry name" value="tRNA_endonuc-like_dom_sf"/>
</dbReference>
<dbReference type="STRING" id="549789.NIES30_15210"/>
<dbReference type="InterPro" id="IPR011335">
    <property type="entry name" value="Restrct_endonuc-II-like"/>
</dbReference>
<protein>
    <submittedName>
        <fullName evidence="1">Fatty-acid synthase</fullName>
    </submittedName>
</protein>
<organism evidence="1 2">
    <name type="scientific">Phormidium tenue NIES-30</name>
    <dbReference type="NCBI Taxonomy" id="549789"/>
    <lineage>
        <taxon>Bacteria</taxon>
        <taxon>Bacillati</taxon>
        <taxon>Cyanobacteriota</taxon>
        <taxon>Cyanophyceae</taxon>
        <taxon>Oscillatoriophycideae</taxon>
        <taxon>Oscillatoriales</taxon>
        <taxon>Oscillatoriaceae</taxon>
        <taxon>Phormidium</taxon>
    </lineage>
</organism>
<dbReference type="SUPFAM" id="SSF52980">
    <property type="entry name" value="Restriction endonuclease-like"/>
    <property type="match status" value="1"/>
</dbReference>